<sequence length="228" mass="24338">GFHIRACGRAGVRVQRAGAGPGASSDWTVEVASTDALRGVAELTSLRPPTHPVAYTPAARSRTRRPPALRPTLPPSSVPSSAPHRTHLRPRPLLLFFFPLPSICRLPSSHAHPASYRLLPFPPSVPPFRPSIPQSAPHAPLPPRSHNPTPPFPSIPSARRSPPSSARTRSAPPSLPYSSPSISIPSVPSLHPTFPLPASHAPRPERRVPPPPPVPLLPIPIRSSSVFA</sequence>
<reference evidence="2" key="1">
    <citation type="submission" date="2023-03" db="EMBL/GenBank/DDBJ databases">
        <title>Massive genome expansion in bonnet fungi (Mycena s.s.) driven by repeated elements and novel gene families across ecological guilds.</title>
        <authorList>
            <consortium name="Lawrence Berkeley National Laboratory"/>
            <person name="Harder C.B."/>
            <person name="Miyauchi S."/>
            <person name="Viragh M."/>
            <person name="Kuo A."/>
            <person name="Thoen E."/>
            <person name="Andreopoulos B."/>
            <person name="Lu D."/>
            <person name="Skrede I."/>
            <person name="Drula E."/>
            <person name="Henrissat B."/>
            <person name="Morin E."/>
            <person name="Kohler A."/>
            <person name="Barry K."/>
            <person name="LaButti K."/>
            <person name="Morin E."/>
            <person name="Salamov A."/>
            <person name="Lipzen A."/>
            <person name="Mereny Z."/>
            <person name="Hegedus B."/>
            <person name="Baldrian P."/>
            <person name="Stursova M."/>
            <person name="Weitz H."/>
            <person name="Taylor A."/>
            <person name="Grigoriev I.V."/>
            <person name="Nagy L.G."/>
            <person name="Martin F."/>
            <person name="Kauserud H."/>
        </authorList>
    </citation>
    <scope>NUCLEOTIDE SEQUENCE</scope>
    <source>
        <strain evidence="2">CBHHK067</strain>
    </source>
</reference>
<keyword evidence="3" id="KW-1185">Reference proteome</keyword>
<organism evidence="2 3">
    <name type="scientific">Mycena rosella</name>
    <name type="common">Pink bonnet</name>
    <name type="synonym">Agaricus rosellus</name>
    <dbReference type="NCBI Taxonomy" id="1033263"/>
    <lineage>
        <taxon>Eukaryota</taxon>
        <taxon>Fungi</taxon>
        <taxon>Dikarya</taxon>
        <taxon>Basidiomycota</taxon>
        <taxon>Agaricomycotina</taxon>
        <taxon>Agaricomycetes</taxon>
        <taxon>Agaricomycetidae</taxon>
        <taxon>Agaricales</taxon>
        <taxon>Marasmiineae</taxon>
        <taxon>Mycenaceae</taxon>
        <taxon>Mycena</taxon>
    </lineage>
</organism>
<gene>
    <name evidence="2" type="ORF">B0H17DRAFT_1113850</name>
</gene>
<feature type="region of interest" description="Disordered" evidence="1">
    <location>
        <begin position="48"/>
        <end position="85"/>
    </location>
</feature>
<evidence type="ECO:0000313" key="2">
    <source>
        <dbReference type="EMBL" id="KAJ7619897.1"/>
    </source>
</evidence>
<comment type="caution">
    <text evidence="2">The sequence shown here is derived from an EMBL/GenBank/DDBJ whole genome shotgun (WGS) entry which is preliminary data.</text>
</comment>
<dbReference type="EMBL" id="JARKIE010000713">
    <property type="protein sequence ID" value="KAJ7619897.1"/>
    <property type="molecule type" value="Genomic_DNA"/>
</dbReference>
<feature type="compositionally biased region" description="Pro residues" evidence="1">
    <location>
        <begin position="68"/>
        <end position="77"/>
    </location>
</feature>
<dbReference type="Proteomes" id="UP001221757">
    <property type="component" value="Unassembled WGS sequence"/>
</dbReference>
<name>A0AAD7BFR7_MYCRO</name>
<protein>
    <submittedName>
        <fullName evidence="2">Uncharacterized protein</fullName>
    </submittedName>
</protein>
<feature type="non-terminal residue" evidence="2">
    <location>
        <position position="228"/>
    </location>
</feature>
<evidence type="ECO:0000256" key="1">
    <source>
        <dbReference type="SAM" id="MobiDB-lite"/>
    </source>
</evidence>
<accession>A0AAD7BFR7</accession>
<feature type="compositionally biased region" description="Pro residues" evidence="1">
    <location>
        <begin position="139"/>
        <end position="154"/>
    </location>
</feature>
<feature type="non-terminal residue" evidence="2">
    <location>
        <position position="1"/>
    </location>
</feature>
<feature type="compositionally biased region" description="Low complexity" evidence="1">
    <location>
        <begin position="155"/>
        <end position="192"/>
    </location>
</feature>
<proteinExistence type="predicted"/>
<dbReference type="AlphaFoldDB" id="A0AAD7BFR7"/>
<feature type="compositionally biased region" description="Pro residues" evidence="1">
    <location>
        <begin position="209"/>
        <end position="218"/>
    </location>
</feature>
<feature type="region of interest" description="Disordered" evidence="1">
    <location>
        <begin position="129"/>
        <end position="228"/>
    </location>
</feature>
<evidence type="ECO:0000313" key="3">
    <source>
        <dbReference type="Proteomes" id="UP001221757"/>
    </source>
</evidence>